<evidence type="ECO:0000313" key="5">
    <source>
        <dbReference type="Proteomes" id="UP000600247"/>
    </source>
</evidence>
<dbReference type="InterPro" id="IPR050624">
    <property type="entry name" value="HTH-type_Tx_Regulator"/>
</dbReference>
<comment type="caution">
    <text evidence="4">The sequence shown here is derived from an EMBL/GenBank/DDBJ whole genome shotgun (WGS) entry which is preliminary data.</text>
</comment>
<dbReference type="Pfam" id="PF14278">
    <property type="entry name" value="TetR_C_8"/>
    <property type="match status" value="1"/>
</dbReference>
<dbReference type="AlphaFoldDB" id="A0A917HDV2"/>
<reference evidence="4 5" key="1">
    <citation type="journal article" date="2014" name="Int. J. Syst. Evol. Microbiol.">
        <title>Complete genome sequence of Corynebacterium casei LMG S-19264T (=DSM 44701T), isolated from a smear-ripened cheese.</title>
        <authorList>
            <consortium name="US DOE Joint Genome Institute (JGI-PGF)"/>
            <person name="Walter F."/>
            <person name="Albersmeier A."/>
            <person name="Kalinowski J."/>
            <person name="Ruckert C."/>
        </authorList>
    </citation>
    <scope>NUCLEOTIDE SEQUENCE [LARGE SCALE GENOMIC DNA]</scope>
    <source>
        <strain evidence="4 5">CGMCC 1.15286</strain>
    </source>
</reference>
<proteinExistence type="predicted"/>
<gene>
    <name evidence="4" type="ORF">GCM10010918_35280</name>
</gene>
<dbReference type="SUPFAM" id="SSF46689">
    <property type="entry name" value="Homeodomain-like"/>
    <property type="match status" value="1"/>
</dbReference>
<protein>
    <submittedName>
        <fullName evidence="4">TetR family transcriptional regulator</fullName>
    </submittedName>
</protein>
<dbReference type="PROSITE" id="PS50977">
    <property type="entry name" value="HTH_TETR_2"/>
    <property type="match status" value="1"/>
</dbReference>
<keyword evidence="1 2" id="KW-0238">DNA-binding</keyword>
<dbReference type="Gene3D" id="1.10.357.10">
    <property type="entry name" value="Tetracycline Repressor, domain 2"/>
    <property type="match status" value="1"/>
</dbReference>
<dbReference type="InterPro" id="IPR001647">
    <property type="entry name" value="HTH_TetR"/>
</dbReference>
<dbReference type="EMBL" id="BMHY01000006">
    <property type="protein sequence ID" value="GGG75826.1"/>
    <property type="molecule type" value="Genomic_DNA"/>
</dbReference>
<feature type="domain" description="HTH tetR-type" evidence="3">
    <location>
        <begin position="10"/>
        <end position="70"/>
    </location>
</feature>
<keyword evidence="5" id="KW-1185">Reference proteome</keyword>
<sequence length="201" mass="23485">MGEKTDLRKKRTRRLLRSALLELVDERGLERVTVSELTEKAEINRGTFYLHYRDVPDLMDQIKEEVFVGLTGVMSHLNPYDMIRYAEKDQIYPVSLNVLNYFAEHADFFRVILGPNGDARFPMRIREFMTERMYNQAFMKIVGERDPGFPKEYLIAFMTSANIGMLTHWIRSGMSLPVEELALLLTRIMYRGPLAVSRIIE</sequence>
<evidence type="ECO:0000256" key="2">
    <source>
        <dbReference type="PROSITE-ProRule" id="PRU00335"/>
    </source>
</evidence>
<dbReference type="RefSeq" id="WP_188890503.1">
    <property type="nucleotide sequence ID" value="NZ_BMHY01000006.1"/>
</dbReference>
<evidence type="ECO:0000313" key="4">
    <source>
        <dbReference type="EMBL" id="GGG75826.1"/>
    </source>
</evidence>
<accession>A0A917HDV2</accession>
<dbReference type="InterPro" id="IPR009057">
    <property type="entry name" value="Homeodomain-like_sf"/>
</dbReference>
<dbReference type="Pfam" id="PF00440">
    <property type="entry name" value="TetR_N"/>
    <property type="match status" value="1"/>
</dbReference>
<evidence type="ECO:0000256" key="1">
    <source>
        <dbReference type="ARBA" id="ARBA00023125"/>
    </source>
</evidence>
<dbReference type="InterPro" id="IPR039532">
    <property type="entry name" value="TetR_C_Firmicutes"/>
</dbReference>
<name>A0A917HDV2_9BACL</name>
<dbReference type="PANTHER" id="PTHR43479:SF7">
    <property type="entry name" value="TETR-FAMILY TRANSCRIPTIONAL REGULATOR"/>
    <property type="match status" value="1"/>
</dbReference>
<organism evidence="4 5">
    <name type="scientific">Paenibacillus radicis</name>
    <name type="common">ex Gao et al. 2016</name>
    <dbReference type="NCBI Taxonomy" id="1737354"/>
    <lineage>
        <taxon>Bacteria</taxon>
        <taxon>Bacillati</taxon>
        <taxon>Bacillota</taxon>
        <taxon>Bacilli</taxon>
        <taxon>Bacillales</taxon>
        <taxon>Paenibacillaceae</taxon>
        <taxon>Paenibacillus</taxon>
    </lineage>
</organism>
<feature type="DNA-binding region" description="H-T-H motif" evidence="2">
    <location>
        <begin position="33"/>
        <end position="52"/>
    </location>
</feature>
<dbReference type="GO" id="GO:0003677">
    <property type="term" value="F:DNA binding"/>
    <property type="evidence" value="ECO:0007669"/>
    <property type="project" value="UniProtKB-UniRule"/>
</dbReference>
<dbReference type="PANTHER" id="PTHR43479">
    <property type="entry name" value="ACREF/ENVCD OPERON REPRESSOR-RELATED"/>
    <property type="match status" value="1"/>
</dbReference>
<evidence type="ECO:0000259" key="3">
    <source>
        <dbReference type="PROSITE" id="PS50977"/>
    </source>
</evidence>
<dbReference type="Proteomes" id="UP000600247">
    <property type="component" value="Unassembled WGS sequence"/>
</dbReference>